<organism evidence="1">
    <name type="scientific">bioreactor metagenome</name>
    <dbReference type="NCBI Taxonomy" id="1076179"/>
    <lineage>
        <taxon>unclassified sequences</taxon>
        <taxon>metagenomes</taxon>
        <taxon>ecological metagenomes</taxon>
    </lineage>
</organism>
<sequence length="143" mass="15689">MGAVGRKDQYVGLQAHSAYPGGDVDAAGARHFDIQQGEIRPKLEDGLPGGLTVRGECRQLHPLLLLEPGGESRPRKGVIIGKQYPYHVPSSFPATISLYVEAFSWADCSMMPRSGIVISYNRETGRSDHVPFPRREYPVPITS</sequence>
<protein>
    <submittedName>
        <fullName evidence="1">Uncharacterized protein</fullName>
    </submittedName>
</protein>
<dbReference type="AlphaFoldDB" id="A0A644ZP12"/>
<dbReference type="EMBL" id="VSSQ01008998">
    <property type="protein sequence ID" value="MPM40433.1"/>
    <property type="molecule type" value="Genomic_DNA"/>
</dbReference>
<gene>
    <name evidence="1" type="ORF">SDC9_87074</name>
</gene>
<proteinExistence type="predicted"/>
<reference evidence="1" key="1">
    <citation type="submission" date="2019-08" db="EMBL/GenBank/DDBJ databases">
        <authorList>
            <person name="Kucharzyk K."/>
            <person name="Murdoch R.W."/>
            <person name="Higgins S."/>
            <person name="Loffler F."/>
        </authorList>
    </citation>
    <scope>NUCLEOTIDE SEQUENCE</scope>
</reference>
<evidence type="ECO:0000313" key="1">
    <source>
        <dbReference type="EMBL" id="MPM40433.1"/>
    </source>
</evidence>
<name>A0A644ZP12_9ZZZZ</name>
<comment type="caution">
    <text evidence="1">The sequence shown here is derived from an EMBL/GenBank/DDBJ whole genome shotgun (WGS) entry which is preliminary data.</text>
</comment>
<accession>A0A644ZP12</accession>